<keyword evidence="2" id="KW-1185">Reference proteome</keyword>
<accession>A0A9K3KF85</accession>
<reference evidence="1" key="1">
    <citation type="journal article" date="2021" name="Sci. Rep.">
        <title>Diploid genomic architecture of Nitzschia inconspicua, an elite biomass production diatom.</title>
        <authorList>
            <person name="Oliver A."/>
            <person name="Podell S."/>
            <person name="Pinowska A."/>
            <person name="Traller J.C."/>
            <person name="Smith S.R."/>
            <person name="McClure R."/>
            <person name="Beliaev A."/>
            <person name="Bohutskyi P."/>
            <person name="Hill E.A."/>
            <person name="Rabines A."/>
            <person name="Zheng H."/>
            <person name="Allen L.Z."/>
            <person name="Kuo A."/>
            <person name="Grigoriev I.V."/>
            <person name="Allen A.E."/>
            <person name="Hazlebeck D."/>
            <person name="Allen E.E."/>
        </authorList>
    </citation>
    <scope>NUCLEOTIDE SEQUENCE</scope>
    <source>
        <strain evidence="1">Hildebrandi</strain>
    </source>
</reference>
<name>A0A9K3KF85_9STRA</name>
<gene>
    <name evidence="1" type="ORF">IV203_007243</name>
</gene>
<reference evidence="1" key="2">
    <citation type="submission" date="2021-04" db="EMBL/GenBank/DDBJ databases">
        <authorList>
            <person name="Podell S."/>
        </authorList>
    </citation>
    <scope>NUCLEOTIDE SEQUENCE</scope>
    <source>
        <strain evidence="1">Hildebrandi</strain>
    </source>
</reference>
<protein>
    <submittedName>
        <fullName evidence="1">Uncharacterized protein</fullName>
    </submittedName>
</protein>
<dbReference type="Proteomes" id="UP000693970">
    <property type="component" value="Unassembled WGS sequence"/>
</dbReference>
<evidence type="ECO:0000313" key="2">
    <source>
        <dbReference type="Proteomes" id="UP000693970"/>
    </source>
</evidence>
<comment type="caution">
    <text evidence="1">The sequence shown here is derived from an EMBL/GenBank/DDBJ whole genome shotgun (WGS) entry which is preliminary data.</text>
</comment>
<organism evidence="1 2">
    <name type="scientific">Nitzschia inconspicua</name>
    <dbReference type="NCBI Taxonomy" id="303405"/>
    <lineage>
        <taxon>Eukaryota</taxon>
        <taxon>Sar</taxon>
        <taxon>Stramenopiles</taxon>
        <taxon>Ochrophyta</taxon>
        <taxon>Bacillariophyta</taxon>
        <taxon>Bacillariophyceae</taxon>
        <taxon>Bacillariophycidae</taxon>
        <taxon>Bacillariales</taxon>
        <taxon>Bacillariaceae</taxon>
        <taxon>Nitzschia</taxon>
    </lineage>
</organism>
<evidence type="ECO:0000313" key="1">
    <source>
        <dbReference type="EMBL" id="KAG7342151.1"/>
    </source>
</evidence>
<dbReference type="EMBL" id="JAGRRH010000025">
    <property type="protein sequence ID" value="KAG7342151.1"/>
    <property type="molecule type" value="Genomic_DNA"/>
</dbReference>
<dbReference type="AlphaFoldDB" id="A0A9K3KF85"/>
<proteinExistence type="predicted"/>
<sequence length="95" mass="10883">MKAEVGINDQVINVPLIRNDESFLSKSSTFGAFDGLCRRCNSFSRQWRESCLPFFDHHHNGKTLRDKVFKVLGDDVIGIFLSERIPGKSRLLLEK</sequence>